<dbReference type="Proteomes" id="UP000027265">
    <property type="component" value="Unassembled WGS sequence"/>
</dbReference>
<evidence type="ECO:0000259" key="1">
    <source>
        <dbReference type="Pfam" id="PF13840"/>
    </source>
</evidence>
<proteinExistence type="predicted"/>
<protein>
    <recommendedName>
        <fullName evidence="1">CASTOR ACT domain-containing protein</fullName>
    </recommendedName>
</protein>
<dbReference type="InterPro" id="IPR045865">
    <property type="entry name" value="ACT-like_dom_sf"/>
</dbReference>
<dbReference type="InterPro" id="IPR051719">
    <property type="entry name" value="CASTOR_mTORC1"/>
</dbReference>
<dbReference type="OrthoDB" id="58529at2759"/>
<dbReference type="InterPro" id="IPR027795">
    <property type="entry name" value="CASTOR_ACT_dom"/>
</dbReference>
<dbReference type="PANTHER" id="PTHR31131">
    <property type="entry name" value="CHROMOSOME 1, WHOLE GENOME SHOTGUN SEQUENCE"/>
    <property type="match status" value="1"/>
</dbReference>
<reference evidence="3" key="1">
    <citation type="journal article" date="2014" name="Proc. Natl. Acad. Sci. U.S.A.">
        <title>Extensive sampling of basidiomycete genomes demonstrates inadequacy of the white-rot/brown-rot paradigm for wood decay fungi.</title>
        <authorList>
            <person name="Riley R."/>
            <person name="Salamov A.A."/>
            <person name="Brown D.W."/>
            <person name="Nagy L.G."/>
            <person name="Floudas D."/>
            <person name="Held B.W."/>
            <person name="Levasseur A."/>
            <person name="Lombard V."/>
            <person name="Morin E."/>
            <person name="Otillar R."/>
            <person name="Lindquist E.A."/>
            <person name="Sun H."/>
            <person name="LaButti K.M."/>
            <person name="Schmutz J."/>
            <person name="Jabbour D."/>
            <person name="Luo H."/>
            <person name="Baker S.E."/>
            <person name="Pisabarro A.G."/>
            <person name="Walton J.D."/>
            <person name="Blanchette R.A."/>
            <person name="Henrissat B."/>
            <person name="Martin F."/>
            <person name="Cullen D."/>
            <person name="Hibbett D.S."/>
            <person name="Grigoriev I.V."/>
        </authorList>
    </citation>
    <scope>NUCLEOTIDE SEQUENCE [LARGE SCALE GENOMIC DNA]</scope>
    <source>
        <strain evidence="3">MUCL 33604</strain>
    </source>
</reference>
<gene>
    <name evidence="2" type="ORF">JAAARDRAFT_120785</name>
</gene>
<evidence type="ECO:0000313" key="3">
    <source>
        <dbReference type="Proteomes" id="UP000027265"/>
    </source>
</evidence>
<dbReference type="HOGENOM" id="CLU_130568_0_0_1"/>
<dbReference type="SUPFAM" id="SSF55021">
    <property type="entry name" value="ACT-like"/>
    <property type="match status" value="2"/>
</dbReference>
<sequence length="140" mass="15256">MSPPSNHPCLGLQLLPNPFFVIQIKVGDQIPEGLLQRLGGQGAGFINITRTDEEISIVGESIPDQEVKYEAKWRCIKITGPMDFGLTGVLSGFTSPLGKKGIPIFAVSTWNTDYVLVPGEEAGRAVDVLREDGWLFTNLD</sequence>
<name>A0A067QIA2_9AGAM</name>
<dbReference type="InParanoid" id="A0A067QIA2"/>
<accession>A0A067QIA2</accession>
<evidence type="ECO:0000313" key="2">
    <source>
        <dbReference type="EMBL" id="KDQ63252.1"/>
    </source>
</evidence>
<feature type="domain" description="CASTOR ACT" evidence="1">
    <location>
        <begin position="70"/>
        <end position="131"/>
    </location>
</feature>
<dbReference type="Pfam" id="PF13840">
    <property type="entry name" value="ACT_7"/>
    <property type="match status" value="1"/>
</dbReference>
<dbReference type="AlphaFoldDB" id="A0A067QIA2"/>
<dbReference type="PANTHER" id="PTHR31131:SF6">
    <property type="entry name" value="CASTOR ACT DOMAIN-CONTAINING PROTEIN"/>
    <property type="match status" value="1"/>
</dbReference>
<dbReference type="Gene3D" id="3.30.2130.10">
    <property type="entry name" value="VC0802-like"/>
    <property type="match status" value="1"/>
</dbReference>
<organism evidence="2 3">
    <name type="scientific">Jaapia argillacea MUCL 33604</name>
    <dbReference type="NCBI Taxonomy" id="933084"/>
    <lineage>
        <taxon>Eukaryota</taxon>
        <taxon>Fungi</taxon>
        <taxon>Dikarya</taxon>
        <taxon>Basidiomycota</taxon>
        <taxon>Agaricomycotina</taxon>
        <taxon>Agaricomycetes</taxon>
        <taxon>Agaricomycetidae</taxon>
        <taxon>Jaapiales</taxon>
        <taxon>Jaapiaceae</taxon>
        <taxon>Jaapia</taxon>
    </lineage>
</organism>
<dbReference type="GO" id="GO:0006520">
    <property type="term" value="P:amino acid metabolic process"/>
    <property type="evidence" value="ECO:0007669"/>
    <property type="project" value="UniProtKB-ARBA"/>
</dbReference>
<dbReference type="EMBL" id="KL197710">
    <property type="protein sequence ID" value="KDQ63252.1"/>
    <property type="molecule type" value="Genomic_DNA"/>
</dbReference>
<dbReference type="GO" id="GO:0046394">
    <property type="term" value="P:carboxylic acid biosynthetic process"/>
    <property type="evidence" value="ECO:0007669"/>
    <property type="project" value="UniProtKB-ARBA"/>
</dbReference>
<keyword evidence="3" id="KW-1185">Reference proteome</keyword>